<proteinExistence type="predicted"/>
<dbReference type="EMBL" id="SODV01000001">
    <property type="protein sequence ID" value="TDX00554.1"/>
    <property type="molecule type" value="Genomic_DNA"/>
</dbReference>
<organism evidence="9 10">
    <name type="scientific">Dinghuibacter silviterrae</name>
    <dbReference type="NCBI Taxonomy" id="1539049"/>
    <lineage>
        <taxon>Bacteria</taxon>
        <taxon>Pseudomonadati</taxon>
        <taxon>Bacteroidota</taxon>
        <taxon>Chitinophagia</taxon>
        <taxon>Chitinophagales</taxon>
        <taxon>Chitinophagaceae</taxon>
        <taxon>Dinghuibacter</taxon>
    </lineage>
</organism>
<reference evidence="9 10" key="1">
    <citation type="submission" date="2019-03" db="EMBL/GenBank/DDBJ databases">
        <title>Genomic Encyclopedia of Type Strains, Phase IV (KMG-IV): sequencing the most valuable type-strain genomes for metagenomic binning, comparative biology and taxonomic classification.</title>
        <authorList>
            <person name="Goeker M."/>
        </authorList>
    </citation>
    <scope>NUCLEOTIDE SEQUENCE [LARGE SCALE GENOMIC DNA]</scope>
    <source>
        <strain evidence="9 10">DSM 100059</strain>
    </source>
</reference>
<sequence>MLRNYLKIAMAVLKRRKFFTFISLFGISLTLAVLMVATAFEDGVLHPTYPDDKGGRILYVNSIHKWHQTKGFLTNGAASFFFITHYMSTLKTPALIGFVSNHTGTNTYVNGRKLSLRIRFTDQHFWDILGYDFLEGKPYDKTLIDNGGKVAVISEATKEAYFGKDKPSVGKYIEADNVQYQVIGVVRSDPNTNIFSSADIYLPYSLSKVSLDSKDLLGDYTGMILAPSRAAIPKVQQEFKEMFARVPVDGKDYDHQAAYADPFLVTFTRQLYEGFGGEGPYRNPREGTGLTYFYLGAALLAFLFMLLPTLNLISINTTRIMERSSEIGVRKAFGASSATLVVQFIVENVFLTLLGGLIGVALSLLALALINHSQVVPDLHLTLNLTVLTCGLGLCLFFGLLSGVYPAWRMSRLNVVTALKS</sequence>
<dbReference type="RefSeq" id="WP_133992323.1">
    <property type="nucleotide sequence ID" value="NZ_SODV01000001.1"/>
</dbReference>
<dbReference type="InterPro" id="IPR025857">
    <property type="entry name" value="MacB_PCD"/>
</dbReference>
<comment type="subcellular location">
    <subcellularLocation>
        <location evidence="1">Cell membrane</location>
        <topology evidence="1">Multi-pass membrane protein</topology>
    </subcellularLocation>
</comment>
<feature type="transmembrane region" description="Helical" evidence="6">
    <location>
        <begin position="292"/>
        <end position="315"/>
    </location>
</feature>
<feature type="domain" description="ABC3 transporter permease C-terminal" evidence="7">
    <location>
        <begin position="299"/>
        <end position="414"/>
    </location>
</feature>
<keyword evidence="2" id="KW-1003">Cell membrane</keyword>
<evidence type="ECO:0000256" key="5">
    <source>
        <dbReference type="ARBA" id="ARBA00023136"/>
    </source>
</evidence>
<keyword evidence="4 6" id="KW-1133">Transmembrane helix</keyword>
<gene>
    <name evidence="9" type="ORF">EDB95_1579</name>
</gene>
<evidence type="ECO:0000256" key="2">
    <source>
        <dbReference type="ARBA" id="ARBA00022475"/>
    </source>
</evidence>
<evidence type="ECO:0000313" key="10">
    <source>
        <dbReference type="Proteomes" id="UP000294498"/>
    </source>
</evidence>
<feature type="transmembrane region" description="Helical" evidence="6">
    <location>
        <begin position="352"/>
        <end position="370"/>
    </location>
</feature>
<dbReference type="GO" id="GO:0022857">
    <property type="term" value="F:transmembrane transporter activity"/>
    <property type="evidence" value="ECO:0007669"/>
    <property type="project" value="TreeGrafter"/>
</dbReference>
<keyword evidence="10" id="KW-1185">Reference proteome</keyword>
<dbReference type="AlphaFoldDB" id="A0A4R8DQW9"/>
<evidence type="ECO:0000256" key="1">
    <source>
        <dbReference type="ARBA" id="ARBA00004651"/>
    </source>
</evidence>
<dbReference type="InterPro" id="IPR050250">
    <property type="entry name" value="Macrolide_Exporter_MacB"/>
</dbReference>
<comment type="caution">
    <text evidence="9">The sequence shown here is derived from an EMBL/GenBank/DDBJ whole genome shotgun (WGS) entry which is preliminary data.</text>
</comment>
<dbReference type="PANTHER" id="PTHR30572:SF18">
    <property type="entry name" value="ABC-TYPE MACROLIDE FAMILY EXPORT SYSTEM PERMEASE COMPONENT 2"/>
    <property type="match status" value="1"/>
</dbReference>
<accession>A0A4R8DQW9</accession>
<feature type="domain" description="MacB-like periplasmic core" evidence="8">
    <location>
        <begin position="20"/>
        <end position="241"/>
    </location>
</feature>
<dbReference type="InterPro" id="IPR003838">
    <property type="entry name" value="ABC3_permease_C"/>
</dbReference>
<evidence type="ECO:0000256" key="6">
    <source>
        <dbReference type="SAM" id="Phobius"/>
    </source>
</evidence>
<evidence type="ECO:0000313" key="9">
    <source>
        <dbReference type="EMBL" id="TDX00554.1"/>
    </source>
</evidence>
<evidence type="ECO:0000259" key="8">
    <source>
        <dbReference type="Pfam" id="PF12704"/>
    </source>
</evidence>
<protein>
    <submittedName>
        <fullName evidence="9">Putative ABC transport system permease protein</fullName>
    </submittedName>
</protein>
<name>A0A4R8DQW9_9BACT</name>
<evidence type="ECO:0000259" key="7">
    <source>
        <dbReference type="Pfam" id="PF02687"/>
    </source>
</evidence>
<keyword evidence="5 6" id="KW-0472">Membrane</keyword>
<dbReference type="Proteomes" id="UP000294498">
    <property type="component" value="Unassembled WGS sequence"/>
</dbReference>
<evidence type="ECO:0000256" key="3">
    <source>
        <dbReference type="ARBA" id="ARBA00022692"/>
    </source>
</evidence>
<keyword evidence="3 6" id="KW-0812">Transmembrane</keyword>
<dbReference type="OrthoDB" id="8740261at2"/>
<dbReference type="PANTHER" id="PTHR30572">
    <property type="entry name" value="MEMBRANE COMPONENT OF TRANSPORTER-RELATED"/>
    <property type="match status" value="1"/>
</dbReference>
<dbReference type="Pfam" id="PF02687">
    <property type="entry name" value="FtsX"/>
    <property type="match status" value="1"/>
</dbReference>
<evidence type="ECO:0000256" key="4">
    <source>
        <dbReference type="ARBA" id="ARBA00022989"/>
    </source>
</evidence>
<dbReference type="Pfam" id="PF12704">
    <property type="entry name" value="MacB_PCD"/>
    <property type="match status" value="1"/>
</dbReference>
<dbReference type="GO" id="GO:0005886">
    <property type="term" value="C:plasma membrane"/>
    <property type="evidence" value="ECO:0007669"/>
    <property type="project" value="UniProtKB-SubCell"/>
</dbReference>
<feature type="transmembrane region" description="Helical" evidence="6">
    <location>
        <begin position="382"/>
        <end position="405"/>
    </location>
</feature>